<evidence type="ECO:0000256" key="6">
    <source>
        <dbReference type="ARBA" id="ARBA00023002"/>
    </source>
</evidence>
<keyword evidence="5" id="KW-0049">Antioxidant</keyword>
<gene>
    <name evidence="15" type="ORF">ISF26_21070</name>
</gene>
<dbReference type="Pfam" id="PF00578">
    <property type="entry name" value="AhpC-TSA"/>
    <property type="match status" value="1"/>
</dbReference>
<keyword evidence="8" id="KW-0676">Redox-active center</keyword>
<reference evidence="15 16" key="1">
    <citation type="journal article" date="2021" name="Genome Biol. Evol.">
        <title>Complete Genome Sequencing of a Novel Gloeobacter Species from a Waterfall Cave in Mexico.</title>
        <authorList>
            <person name="Saw J.H."/>
            <person name="Cardona T."/>
            <person name="Montejano G."/>
        </authorList>
    </citation>
    <scope>NUCLEOTIDE SEQUENCE [LARGE SCALE GENOMIC DNA]</scope>
    <source>
        <strain evidence="15">MG652769</strain>
    </source>
</reference>
<evidence type="ECO:0000256" key="7">
    <source>
        <dbReference type="ARBA" id="ARBA00023157"/>
    </source>
</evidence>
<evidence type="ECO:0000256" key="2">
    <source>
        <dbReference type="ARBA" id="ARBA00011245"/>
    </source>
</evidence>
<dbReference type="PROSITE" id="PS51352">
    <property type="entry name" value="THIOREDOXIN_2"/>
    <property type="match status" value="1"/>
</dbReference>
<dbReference type="EMBL" id="CP063845">
    <property type="protein sequence ID" value="UFP94219.1"/>
    <property type="molecule type" value="Genomic_DNA"/>
</dbReference>
<keyword evidence="4" id="KW-0575">Peroxidase</keyword>
<evidence type="ECO:0000256" key="4">
    <source>
        <dbReference type="ARBA" id="ARBA00022559"/>
    </source>
</evidence>
<dbReference type="Gene3D" id="3.40.30.10">
    <property type="entry name" value="Glutaredoxin"/>
    <property type="match status" value="1"/>
</dbReference>
<evidence type="ECO:0000256" key="12">
    <source>
        <dbReference type="ARBA" id="ARBA00049091"/>
    </source>
</evidence>
<feature type="chain" id="PRO_5046603645" description="thioredoxin-dependent peroxiredoxin" evidence="13">
    <location>
        <begin position="26"/>
        <end position="180"/>
    </location>
</feature>
<dbReference type="PIRSF" id="PIRSF000239">
    <property type="entry name" value="AHPC"/>
    <property type="match status" value="1"/>
</dbReference>
<evidence type="ECO:0000256" key="9">
    <source>
        <dbReference type="ARBA" id="ARBA00032824"/>
    </source>
</evidence>
<comment type="catalytic activity">
    <reaction evidence="12">
        <text>a hydroperoxide + [thioredoxin]-dithiol = an alcohol + [thioredoxin]-disulfide + H2O</text>
        <dbReference type="Rhea" id="RHEA:62620"/>
        <dbReference type="Rhea" id="RHEA-COMP:10698"/>
        <dbReference type="Rhea" id="RHEA-COMP:10700"/>
        <dbReference type="ChEBI" id="CHEBI:15377"/>
        <dbReference type="ChEBI" id="CHEBI:29950"/>
        <dbReference type="ChEBI" id="CHEBI:30879"/>
        <dbReference type="ChEBI" id="CHEBI:35924"/>
        <dbReference type="ChEBI" id="CHEBI:50058"/>
        <dbReference type="EC" id="1.11.1.24"/>
    </reaction>
</comment>
<evidence type="ECO:0000256" key="10">
    <source>
        <dbReference type="ARBA" id="ARBA00038489"/>
    </source>
</evidence>
<evidence type="ECO:0000313" key="15">
    <source>
        <dbReference type="EMBL" id="UFP94219.1"/>
    </source>
</evidence>
<comment type="function">
    <text evidence="1">Thiol-specific peroxidase that catalyzes the reduction of hydrogen peroxide and organic hydroperoxides to water and alcohols, respectively. Plays a role in cell protection against oxidative stress by detoxifying peroxides and as sensor of hydrogen peroxide-mediated signaling events.</text>
</comment>
<dbReference type="InterPro" id="IPR000866">
    <property type="entry name" value="AhpC/TSA"/>
</dbReference>
<proteinExistence type="inferred from homology"/>
<dbReference type="InterPro" id="IPR013766">
    <property type="entry name" value="Thioredoxin_domain"/>
</dbReference>
<feature type="domain" description="Thioredoxin" evidence="14">
    <location>
        <begin position="27"/>
        <end position="176"/>
    </location>
</feature>
<dbReference type="PANTHER" id="PTHR42801">
    <property type="entry name" value="THIOREDOXIN-DEPENDENT PEROXIDE REDUCTASE"/>
    <property type="match status" value="1"/>
</dbReference>
<keyword evidence="16" id="KW-1185">Reference proteome</keyword>
<evidence type="ECO:0000256" key="1">
    <source>
        <dbReference type="ARBA" id="ARBA00003330"/>
    </source>
</evidence>
<dbReference type="PANTHER" id="PTHR42801:SF4">
    <property type="entry name" value="AHPC_TSA FAMILY PROTEIN"/>
    <property type="match status" value="1"/>
</dbReference>
<organism evidence="15 16">
    <name type="scientific">Gloeobacter morelensis MG652769</name>
    <dbReference type="NCBI Taxonomy" id="2781736"/>
    <lineage>
        <taxon>Bacteria</taxon>
        <taxon>Bacillati</taxon>
        <taxon>Cyanobacteriota</taxon>
        <taxon>Cyanophyceae</taxon>
        <taxon>Gloeobacterales</taxon>
        <taxon>Gloeobacteraceae</taxon>
        <taxon>Gloeobacter</taxon>
        <taxon>Gloeobacter morelensis</taxon>
    </lineage>
</organism>
<keyword evidence="13" id="KW-0732">Signal</keyword>
<dbReference type="CDD" id="cd03017">
    <property type="entry name" value="PRX_BCP"/>
    <property type="match status" value="1"/>
</dbReference>
<keyword evidence="6" id="KW-0560">Oxidoreductase</keyword>
<dbReference type="InterPro" id="IPR024706">
    <property type="entry name" value="Peroxiredoxin_AhpC-typ"/>
</dbReference>
<keyword evidence="7" id="KW-1015">Disulfide bond</keyword>
<feature type="signal peptide" evidence="13">
    <location>
        <begin position="1"/>
        <end position="25"/>
    </location>
</feature>
<dbReference type="EC" id="1.11.1.24" evidence="3"/>
<evidence type="ECO:0000256" key="13">
    <source>
        <dbReference type="SAM" id="SignalP"/>
    </source>
</evidence>
<evidence type="ECO:0000259" key="14">
    <source>
        <dbReference type="PROSITE" id="PS51352"/>
    </source>
</evidence>
<name>A0ABY3PKS3_9CYAN</name>
<protein>
    <recommendedName>
        <fullName evidence="3">thioredoxin-dependent peroxiredoxin</fullName>
        <ecNumber evidence="3">1.11.1.24</ecNumber>
    </recommendedName>
    <alternativeName>
        <fullName evidence="11">Bacterioferritin comigratory protein</fullName>
    </alternativeName>
    <alternativeName>
        <fullName evidence="9">Thioredoxin peroxidase</fullName>
    </alternativeName>
</protein>
<dbReference type="RefSeq" id="WP_230841274.1">
    <property type="nucleotide sequence ID" value="NZ_CP063845.1"/>
</dbReference>
<dbReference type="InterPro" id="IPR050924">
    <property type="entry name" value="Peroxiredoxin_BCP/PrxQ"/>
</dbReference>
<evidence type="ECO:0000256" key="3">
    <source>
        <dbReference type="ARBA" id="ARBA00013017"/>
    </source>
</evidence>
<evidence type="ECO:0000256" key="11">
    <source>
        <dbReference type="ARBA" id="ARBA00041373"/>
    </source>
</evidence>
<sequence length="180" mass="19447">MRKLLLKSSLLLALLLAGPPAALLAAPRVGEAAPAFELPVAAGKKISLKDFQGKWLVLYFYPKDMTSGCTIEAQRFQKDLAQYKQLGAEIVGVSADALDSHSMFSKKEGLTFLLASDVGGKVAKAYDSWYGLGDMGMAARNTYLIDPQGRVAKVFSNVDPTGHSREVLSTLKQIQAKAQR</sequence>
<comment type="subunit">
    <text evidence="2">Monomer.</text>
</comment>
<evidence type="ECO:0000256" key="5">
    <source>
        <dbReference type="ARBA" id="ARBA00022862"/>
    </source>
</evidence>
<dbReference type="SUPFAM" id="SSF52833">
    <property type="entry name" value="Thioredoxin-like"/>
    <property type="match status" value="1"/>
</dbReference>
<dbReference type="Proteomes" id="UP001054846">
    <property type="component" value="Chromosome"/>
</dbReference>
<comment type="similarity">
    <text evidence="10">Belongs to the peroxiredoxin family. BCP/PrxQ subfamily.</text>
</comment>
<evidence type="ECO:0000256" key="8">
    <source>
        <dbReference type="ARBA" id="ARBA00023284"/>
    </source>
</evidence>
<evidence type="ECO:0000313" key="16">
    <source>
        <dbReference type="Proteomes" id="UP001054846"/>
    </source>
</evidence>
<accession>A0ABY3PKS3</accession>
<dbReference type="InterPro" id="IPR036249">
    <property type="entry name" value="Thioredoxin-like_sf"/>
</dbReference>